<keyword evidence="3" id="KW-0472">Membrane</keyword>
<accession>A0A2U1CP74</accession>
<proteinExistence type="inferred from homology"/>
<evidence type="ECO:0000313" key="7">
    <source>
        <dbReference type="EMBL" id="PVY67692.1"/>
    </source>
</evidence>
<dbReference type="InterPro" id="IPR027417">
    <property type="entry name" value="P-loop_NTPase"/>
</dbReference>
<evidence type="ECO:0000259" key="6">
    <source>
        <dbReference type="PROSITE" id="PS50893"/>
    </source>
</evidence>
<protein>
    <submittedName>
        <fullName evidence="7">NitT/TauT family transport system ATP-binding protein</fullName>
    </submittedName>
</protein>
<dbReference type="Proteomes" id="UP000246145">
    <property type="component" value="Unassembled WGS sequence"/>
</dbReference>
<dbReference type="AlphaFoldDB" id="A0A2U1CP74"/>
<dbReference type="PROSITE" id="PS50893">
    <property type="entry name" value="ABC_TRANSPORTER_2"/>
    <property type="match status" value="1"/>
</dbReference>
<comment type="similarity">
    <text evidence="1">Belongs to the ABC transporter superfamily.</text>
</comment>
<evidence type="ECO:0000256" key="1">
    <source>
        <dbReference type="ARBA" id="ARBA00005417"/>
    </source>
</evidence>
<evidence type="ECO:0000313" key="8">
    <source>
        <dbReference type="Proteomes" id="UP000246145"/>
    </source>
</evidence>
<gene>
    <name evidence="7" type="ORF">C7440_0075</name>
</gene>
<dbReference type="GO" id="GO:0016887">
    <property type="term" value="F:ATP hydrolysis activity"/>
    <property type="evidence" value="ECO:0007669"/>
    <property type="project" value="InterPro"/>
</dbReference>
<dbReference type="Pfam" id="PF00005">
    <property type="entry name" value="ABC_tran"/>
    <property type="match status" value="1"/>
</dbReference>
<dbReference type="SMART" id="SM00382">
    <property type="entry name" value="AAA"/>
    <property type="match status" value="1"/>
</dbReference>
<dbReference type="PANTHER" id="PTHR42788:SF13">
    <property type="entry name" value="ALIPHATIC SULFONATES IMPORT ATP-BINDING PROTEIN SSUB"/>
    <property type="match status" value="1"/>
</dbReference>
<dbReference type="InterPro" id="IPR017871">
    <property type="entry name" value="ABC_transporter-like_CS"/>
</dbReference>
<dbReference type="InterPro" id="IPR003439">
    <property type="entry name" value="ABC_transporter-like_ATP-bd"/>
</dbReference>
<dbReference type="OrthoDB" id="8683598at2"/>
<name>A0A2U1CP74_9BURK</name>
<evidence type="ECO:0000256" key="5">
    <source>
        <dbReference type="ARBA" id="ARBA00022840"/>
    </source>
</evidence>
<dbReference type="InterPro" id="IPR003593">
    <property type="entry name" value="AAA+_ATPase"/>
</dbReference>
<reference evidence="7 8" key="1">
    <citation type="submission" date="2018-04" db="EMBL/GenBank/DDBJ databases">
        <title>Genomic Encyclopedia of Type Strains, Phase IV (KMG-IV): sequencing the most valuable type-strain genomes for metagenomic binning, comparative biology and taxonomic classification.</title>
        <authorList>
            <person name="Goeker M."/>
        </authorList>
    </citation>
    <scope>NUCLEOTIDE SEQUENCE [LARGE SCALE GENOMIC DNA]</scope>
    <source>
        <strain evidence="7 8">DSM 10065</strain>
    </source>
</reference>
<keyword evidence="4" id="KW-0547">Nucleotide-binding</keyword>
<dbReference type="EMBL" id="QEKO01000001">
    <property type="protein sequence ID" value="PVY67692.1"/>
    <property type="molecule type" value="Genomic_DNA"/>
</dbReference>
<keyword evidence="8" id="KW-1185">Reference proteome</keyword>
<keyword evidence="5 7" id="KW-0067">ATP-binding</keyword>
<dbReference type="Gene3D" id="3.40.50.300">
    <property type="entry name" value="P-loop containing nucleotide triphosphate hydrolases"/>
    <property type="match status" value="1"/>
</dbReference>
<feature type="domain" description="ABC transporter" evidence="6">
    <location>
        <begin position="23"/>
        <end position="256"/>
    </location>
</feature>
<dbReference type="PROSITE" id="PS00211">
    <property type="entry name" value="ABC_TRANSPORTER_1"/>
    <property type="match status" value="1"/>
</dbReference>
<dbReference type="CDD" id="cd03293">
    <property type="entry name" value="ABC_NrtD_SsuB_transporters"/>
    <property type="match status" value="1"/>
</dbReference>
<evidence type="ECO:0000256" key="2">
    <source>
        <dbReference type="ARBA" id="ARBA00022448"/>
    </source>
</evidence>
<organism evidence="7 8">
    <name type="scientific">Pusillimonas noertemannii</name>
    <dbReference type="NCBI Taxonomy" id="305977"/>
    <lineage>
        <taxon>Bacteria</taxon>
        <taxon>Pseudomonadati</taxon>
        <taxon>Pseudomonadota</taxon>
        <taxon>Betaproteobacteria</taxon>
        <taxon>Burkholderiales</taxon>
        <taxon>Alcaligenaceae</taxon>
        <taxon>Pusillimonas</taxon>
    </lineage>
</organism>
<keyword evidence="3" id="KW-1003">Cell membrane</keyword>
<dbReference type="SUPFAM" id="SSF52540">
    <property type="entry name" value="P-loop containing nucleoside triphosphate hydrolases"/>
    <property type="match status" value="1"/>
</dbReference>
<evidence type="ECO:0000256" key="4">
    <source>
        <dbReference type="ARBA" id="ARBA00022741"/>
    </source>
</evidence>
<dbReference type="PANTHER" id="PTHR42788">
    <property type="entry name" value="TAURINE IMPORT ATP-BINDING PROTEIN-RELATED"/>
    <property type="match status" value="1"/>
</dbReference>
<sequence length="273" mass="29933">MLHKDNCHTSSEVGHAVHDEPAIQVERLAMAFGEGPARRTIIDGLSLTVARGEFLCIVGASGCGKTTLLRLLAGLARPTEGRIDFHGKPVNGPSRERAIVFQDYGRALLPWRTVGGNIALALETCKVPKVEHAERVKQLAETMGLSHAVNHYPSQLSGGMQQRVQIARCLAQNPTLLLMDEPFGALDAITRQGLQDEVARLAQVHGTTVVFITHDLEEAIYLGDRVVVLAANPGRILRDIPVDVPRPRHQLTTREDQKFLALRHEIFGLLEGH</sequence>
<dbReference type="RefSeq" id="WP_116517023.1">
    <property type="nucleotide sequence ID" value="NZ_JACCEX010000001.1"/>
</dbReference>
<dbReference type="InterPro" id="IPR050166">
    <property type="entry name" value="ABC_transporter_ATP-bind"/>
</dbReference>
<comment type="caution">
    <text evidence="7">The sequence shown here is derived from an EMBL/GenBank/DDBJ whole genome shotgun (WGS) entry which is preliminary data.</text>
</comment>
<keyword evidence="2" id="KW-0813">Transport</keyword>
<dbReference type="GO" id="GO:0005524">
    <property type="term" value="F:ATP binding"/>
    <property type="evidence" value="ECO:0007669"/>
    <property type="project" value="UniProtKB-KW"/>
</dbReference>
<evidence type="ECO:0000256" key="3">
    <source>
        <dbReference type="ARBA" id="ARBA00022475"/>
    </source>
</evidence>